<evidence type="ECO:0000313" key="1">
    <source>
        <dbReference type="EMBL" id="GBP95759.1"/>
    </source>
</evidence>
<dbReference type="EMBL" id="BGZK01002676">
    <property type="protein sequence ID" value="GBP95759.1"/>
    <property type="molecule type" value="Genomic_DNA"/>
</dbReference>
<evidence type="ECO:0000313" key="2">
    <source>
        <dbReference type="Proteomes" id="UP000299102"/>
    </source>
</evidence>
<accession>A0A4C2A9A2</accession>
<proteinExistence type="predicted"/>
<gene>
    <name evidence="1" type="ORF">EVAR_92033_1</name>
</gene>
<name>A0A4C2A9A2_EUMVA</name>
<dbReference type="Proteomes" id="UP000299102">
    <property type="component" value="Unassembled WGS sequence"/>
</dbReference>
<keyword evidence="2" id="KW-1185">Reference proteome</keyword>
<reference evidence="1 2" key="1">
    <citation type="journal article" date="2019" name="Commun. Biol.">
        <title>The bagworm genome reveals a unique fibroin gene that provides high tensile strength.</title>
        <authorList>
            <person name="Kono N."/>
            <person name="Nakamura H."/>
            <person name="Ohtoshi R."/>
            <person name="Tomita M."/>
            <person name="Numata K."/>
            <person name="Arakawa K."/>
        </authorList>
    </citation>
    <scope>NUCLEOTIDE SEQUENCE [LARGE SCALE GENOMIC DNA]</scope>
</reference>
<protein>
    <submittedName>
        <fullName evidence="1">Uncharacterized protein</fullName>
    </submittedName>
</protein>
<organism evidence="1 2">
    <name type="scientific">Eumeta variegata</name>
    <name type="common">Bagworm moth</name>
    <name type="synonym">Eumeta japonica</name>
    <dbReference type="NCBI Taxonomy" id="151549"/>
    <lineage>
        <taxon>Eukaryota</taxon>
        <taxon>Metazoa</taxon>
        <taxon>Ecdysozoa</taxon>
        <taxon>Arthropoda</taxon>
        <taxon>Hexapoda</taxon>
        <taxon>Insecta</taxon>
        <taxon>Pterygota</taxon>
        <taxon>Neoptera</taxon>
        <taxon>Endopterygota</taxon>
        <taxon>Lepidoptera</taxon>
        <taxon>Glossata</taxon>
        <taxon>Ditrysia</taxon>
        <taxon>Tineoidea</taxon>
        <taxon>Psychidae</taxon>
        <taxon>Oiketicinae</taxon>
        <taxon>Eumeta</taxon>
    </lineage>
</organism>
<sequence>MRVRSWERQRKIKCTTTGDREVSGTKNGARIRCLFNRFLFRTAIYKVAAGSHFEKCKLNVTMVTERERAADALRLSPLNYDRSAAR</sequence>
<comment type="caution">
    <text evidence="1">The sequence shown here is derived from an EMBL/GenBank/DDBJ whole genome shotgun (WGS) entry which is preliminary data.</text>
</comment>
<dbReference type="AlphaFoldDB" id="A0A4C2A9A2"/>